<dbReference type="AlphaFoldDB" id="A0A3P7P002"/>
<organism evidence="2 3">
    <name type="scientific">Dibothriocephalus latus</name>
    <name type="common">Fish tapeworm</name>
    <name type="synonym">Diphyllobothrium latum</name>
    <dbReference type="NCBI Taxonomy" id="60516"/>
    <lineage>
        <taxon>Eukaryota</taxon>
        <taxon>Metazoa</taxon>
        <taxon>Spiralia</taxon>
        <taxon>Lophotrochozoa</taxon>
        <taxon>Platyhelminthes</taxon>
        <taxon>Cestoda</taxon>
        <taxon>Eucestoda</taxon>
        <taxon>Diphyllobothriidea</taxon>
        <taxon>Diphyllobothriidae</taxon>
        <taxon>Dibothriocephalus</taxon>
    </lineage>
</organism>
<protein>
    <submittedName>
        <fullName evidence="2">Uncharacterized protein</fullName>
    </submittedName>
</protein>
<accession>A0A3P7P002</accession>
<evidence type="ECO:0000256" key="1">
    <source>
        <dbReference type="SAM" id="MobiDB-lite"/>
    </source>
</evidence>
<dbReference type="OrthoDB" id="3437960at2759"/>
<feature type="compositionally biased region" description="Polar residues" evidence="1">
    <location>
        <begin position="95"/>
        <end position="114"/>
    </location>
</feature>
<proteinExistence type="predicted"/>
<name>A0A3P7P002_DIBLA</name>
<keyword evidence="3" id="KW-1185">Reference proteome</keyword>
<reference evidence="2 3" key="1">
    <citation type="submission" date="2018-11" db="EMBL/GenBank/DDBJ databases">
        <authorList>
            <consortium name="Pathogen Informatics"/>
        </authorList>
    </citation>
    <scope>NUCLEOTIDE SEQUENCE [LARGE SCALE GENOMIC DNA]</scope>
</reference>
<dbReference type="EMBL" id="UYRU01103228">
    <property type="protein sequence ID" value="VDN41968.1"/>
    <property type="molecule type" value="Genomic_DNA"/>
</dbReference>
<sequence length="114" mass="12532">MDHEFNFAAARIIAHAGNRTGRERIEAWASDDNSDNRCVGWHPHTSPSAGISARLTLICPICNEVMSQRRRWVLEVHLRENHPGISAESVLGPSPLSQRNVKRSATTGAKTPGP</sequence>
<gene>
    <name evidence="2" type="ORF">DILT_LOCUS18694</name>
</gene>
<feature type="region of interest" description="Disordered" evidence="1">
    <location>
        <begin position="84"/>
        <end position="114"/>
    </location>
</feature>
<evidence type="ECO:0000313" key="3">
    <source>
        <dbReference type="Proteomes" id="UP000281553"/>
    </source>
</evidence>
<dbReference type="Proteomes" id="UP000281553">
    <property type="component" value="Unassembled WGS sequence"/>
</dbReference>
<feature type="non-terminal residue" evidence="2">
    <location>
        <position position="114"/>
    </location>
</feature>
<evidence type="ECO:0000313" key="2">
    <source>
        <dbReference type="EMBL" id="VDN41968.1"/>
    </source>
</evidence>